<evidence type="ECO:0000256" key="1">
    <source>
        <dbReference type="SAM" id="Coils"/>
    </source>
</evidence>
<feature type="compositionally biased region" description="Polar residues" evidence="2">
    <location>
        <begin position="1383"/>
        <end position="1392"/>
    </location>
</feature>
<feature type="compositionally biased region" description="Basic and acidic residues" evidence="2">
    <location>
        <begin position="298"/>
        <end position="311"/>
    </location>
</feature>
<feature type="compositionally biased region" description="Polar residues" evidence="2">
    <location>
        <begin position="1090"/>
        <end position="1103"/>
    </location>
</feature>
<feature type="compositionally biased region" description="Polar residues" evidence="2">
    <location>
        <begin position="423"/>
        <end position="460"/>
    </location>
</feature>
<keyword evidence="1" id="KW-0175">Coiled coil</keyword>
<organism evidence="3">
    <name type="scientific">Podospora anserina (strain S / ATCC MYA-4624 / DSM 980 / FGSC 10383)</name>
    <name type="common">Pleurage anserina</name>
    <dbReference type="NCBI Taxonomy" id="515849"/>
    <lineage>
        <taxon>Eukaryota</taxon>
        <taxon>Fungi</taxon>
        <taxon>Dikarya</taxon>
        <taxon>Ascomycota</taxon>
        <taxon>Pezizomycotina</taxon>
        <taxon>Sordariomycetes</taxon>
        <taxon>Sordariomycetidae</taxon>
        <taxon>Sordariales</taxon>
        <taxon>Podosporaceae</taxon>
        <taxon>Podospora</taxon>
        <taxon>Podospora anserina</taxon>
    </lineage>
</organism>
<sequence>MDRGRGGGRGRATKKQRAGLPPSHHPYPESLHTPGPSFVSPDVSLLPKVPQSAPQRGNKSRPVNQTPHRASSPMSMPTTATTSAHHSFRAFAPKTDKPGRSNTFHSSFTFESPTNHGMAPEAPMGRKRAKTFETATTASFEGEDEAHSKGGHSLRKRTRIDYAQVLDDEIGLAAARNGAELPPKMTAAAPTVARPRKRKGAHSQDDTDDEADDVSSTTKRRRADKSPAAPRAASRRRNTGRKLPTGMSAYIDQPSDNDAVQDTILVGVSMDADEESEQSSYRESDSAPSSPEGTNPARRQDQQPETSKQRDPVAAINQPAMIVPENGTGLNLPAAEVNGQVNSNGIESAMDLSLDHVPETAPNSAQPRGPVQLEQSRQEQHHEEQHHNAPSLIELNGTHLEQQQQQQHQTEKLDPVSGFPTPATKSLQPATENSVALSQLSESIAPTSTDNTALRQSFTAAESPVPEPIPQELVPVQKPKPQGSPAVESAPGQFDGAVQLESGSPREVDPPEAQSLSTATVASRPVLRAPKPVGPARLPRLERIYEAETPFASALNLEPYEDEDVILPGPYTEWVYAEEAPPTPTPMPTPTPTPMPMDNIMSEVTWDVTRPLRRKDFDKLHRIESKRREEQGLPPITFRDFNNECARLHQAAIKAQCRAQVTSTPQRQTAPGVIVSPSRKTLPDSETLEPQLPTAAPSPAAEDDGQLDAQFDGMDDQQEADDDQEPDENEAPIPNRQSKRAMDPIEVTKDYPRQYLFPKLRDPAEFAALLENPEELDTETLVNSTAAAVEALHSYQQEYQELKRIIDDEENSKRRQANDKTIANWENRQKDDEPLPWRRHYDEPIKGPPPFELRGARAPKPYVDDPVLEYQREQDRIMAQAYGFKHNNHVSLIGRQNPEEQRWEAPETRLRERKRTEKAAELAEDNVVEGKRTRRPRQIADQSKEASRAGTPALPAPPTRRPRKTATTAVTNGDVIESTDPAPIPESVTESPRKQRAAAAAARARQIADEESASSVPPQDSSQGDEDYNGTQPAKVRKREAVDAPSSARTSEPVKPGAKNKRFSKAPTSAPMPSAPETIMPSFYGHPSAASAQPESRPSTASSERSDRTAETTESTYSLRDKRKRNFVLENDPELEARPQRRKVPQKSLNNNPEPNVKPTATKKPRQPRQTPLSRPPPEPTPAPPVEQAPPQFPIAPQQVAPPPPPSGGLKAPTLIYSSPAVPQPVPVLAPAKPSGQPPGPFLHTFNSAPAFQHGIPPPPAAPPAIKKPITRIKLTNTTGLVKGRPIGKGSRGGGKPGGSTLNAEGKLPTLTELQAEAPEKSYSEMSKILTPQQHVVFGMLTNDTGRWASGEMQGAVEKRRTTLANKKAEKATGRPGEDSAPGSANHSGASTPQPQPQMLPQPPQVQALPPVQHQIPAHQPPMGMMMGSGPLALPGGPPPPPAPHGPPVLVQPRTLQPPPAMQHPQPWGPPSIMPGQAGQMVFSFPPPPHQFHGHPGNPGHSGPMN</sequence>
<feature type="compositionally biased region" description="Pro residues" evidence="2">
    <location>
        <begin position="1394"/>
        <end position="1404"/>
    </location>
</feature>
<protein>
    <submittedName>
        <fullName evidence="3">Podospora anserina S mat+ genomic DNA chromosome 1, supercontig 1</fullName>
    </submittedName>
</protein>
<feature type="compositionally biased region" description="Polar residues" evidence="2">
    <location>
        <begin position="1013"/>
        <end position="1022"/>
    </location>
</feature>
<feature type="region of interest" description="Disordered" evidence="2">
    <location>
        <begin position="1"/>
        <end position="157"/>
    </location>
</feature>
<feature type="compositionally biased region" description="Low complexity" evidence="2">
    <location>
        <begin position="1494"/>
        <end position="1506"/>
    </location>
</feature>
<proteinExistence type="predicted"/>
<evidence type="ECO:0000313" key="3">
    <source>
        <dbReference type="EMBL" id="CAP59697.1"/>
    </source>
</evidence>
<feature type="compositionally biased region" description="Low complexity" evidence="2">
    <location>
        <begin position="71"/>
        <end position="85"/>
    </location>
</feature>
<evidence type="ECO:0000256" key="2">
    <source>
        <dbReference type="SAM" id="MobiDB-lite"/>
    </source>
</evidence>
<feature type="compositionally biased region" description="Polar residues" evidence="2">
    <location>
        <begin position="52"/>
        <end position="69"/>
    </location>
</feature>
<feature type="compositionally biased region" description="Basic and acidic residues" evidence="2">
    <location>
        <begin position="1357"/>
        <end position="1378"/>
    </location>
</feature>
<dbReference type="KEGG" id="pan:PODANSg09264"/>
<feature type="compositionally biased region" description="Basic and acidic residues" evidence="2">
    <location>
        <begin position="833"/>
        <end position="845"/>
    </location>
</feature>
<dbReference type="HOGENOM" id="CLU_248424_0_0_1"/>
<feature type="compositionally biased region" description="Acidic residues" evidence="2">
    <location>
        <begin position="713"/>
        <end position="730"/>
    </location>
</feature>
<accession>B2A9F0</accession>
<feature type="region of interest" description="Disordered" evidence="2">
    <location>
        <begin position="1349"/>
        <end position="1506"/>
    </location>
</feature>
<feature type="compositionally biased region" description="Low complexity" evidence="2">
    <location>
        <begin position="1405"/>
        <end position="1435"/>
    </location>
</feature>
<dbReference type="EMBL" id="CU633438">
    <property type="protein sequence ID" value="CAP59697.1"/>
    <property type="molecule type" value="Genomic_DNA"/>
</dbReference>
<feature type="region of interest" description="Disordered" evidence="2">
    <location>
        <begin position="833"/>
        <end position="858"/>
    </location>
</feature>
<feature type="compositionally biased region" description="Pro residues" evidence="2">
    <location>
        <begin position="1174"/>
        <end position="1207"/>
    </location>
</feature>
<reference evidence="3" key="2">
    <citation type="submission" date="2008-07" db="EMBL/GenBank/DDBJ databases">
        <authorList>
            <person name="Genoscope - CEA"/>
        </authorList>
    </citation>
    <scope>NUCLEOTIDE SEQUENCE</scope>
    <source>
        <strain evidence="3">S mat+</strain>
    </source>
</reference>
<reference evidence="3" key="1">
    <citation type="journal article" date="2008" name="Genome Biol.">
        <title>The genome sequence of the model ascomycete fungus Podospora anserina.</title>
        <authorList>
            <person name="Espagne E."/>
            <person name="Lespinet O."/>
            <person name="Malagnac F."/>
            <person name="Da Silva C."/>
            <person name="Jaillon O."/>
            <person name="Porcel B.M."/>
            <person name="Couloux A."/>
            <person name="Aury J.-M."/>
            <person name="Segurens B."/>
            <person name="Poulain J."/>
            <person name="Anthouard V."/>
            <person name="Grossetete S."/>
            <person name="Khalili H."/>
            <person name="Coppin E."/>
            <person name="Dequard-Chablat M."/>
            <person name="Picard M."/>
            <person name="Contamine V."/>
            <person name="Arnaise S."/>
            <person name="Bourdais A."/>
            <person name="Berteaux-Lecellier V."/>
            <person name="Gautheret D."/>
            <person name="de Vries R.P."/>
            <person name="Battaglia E."/>
            <person name="Coutinho P.M."/>
            <person name="Danchin E.G.J."/>
            <person name="Henrissat B."/>
            <person name="El Khoury R."/>
            <person name="Sainsard-Chanet A."/>
            <person name="Boivin A."/>
            <person name="Pinan-Lucarre B."/>
            <person name="Sellem C.H."/>
            <person name="Debuchy R."/>
            <person name="Wincker P."/>
            <person name="Weissenbach J."/>
            <person name="Silar P."/>
        </authorList>
    </citation>
    <scope>NUCLEOTIDE SEQUENCE [LARGE SCALE GENOMIC DNA]</scope>
    <source>
        <strain evidence="3">S mat+</strain>
    </source>
</reference>
<feature type="compositionally biased region" description="Basic and acidic residues" evidence="2">
    <location>
        <begin position="897"/>
        <end position="921"/>
    </location>
</feature>
<dbReference type="VEuPathDB" id="FungiDB:PODANS_1_550"/>
<gene>
    <name evidence="3" type="ORF">PODANS_1_550</name>
</gene>
<feature type="compositionally biased region" description="Polar residues" evidence="2">
    <location>
        <begin position="100"/>
        <end position="115"/>
    </location>
</feature>
<feature type="compositionally biased region" description="Pro residues" evidence="2">
    <location>
        <begin position="1456"/>
        <end position="1473"/>
    </location>
</feature>
<feature type="compositionally biased region" description="Basic residues" evidence="2">
    <location>
        <begin position="1"/>
        <end position="17"/>
    </location>
</feature>
<feature type="compositionally biased region" description="Pro residues" evidence="2">
    <location>
        <begin position="1436"/>
        <end position="1447"/>
    </location>
</feature>
<name>B2A9F0_PODAN</name>
<feature type="region of interest" description="Disordered" evidence="2">
    <location>
        <begin position="892"/>
        <end position="1241"/>
    </location>
</feature>
<feature type="region of interest" description="Disordered" evidence="2">
    <location>
        <begin position="175"/>
        <end position="520"/>
    </location>
</feature>
<feature type="region of interest" description="Disordered" evidence="2">
    <location>
        <begin position="1281"/>
        <end position="1310"/>
    </location>
</feature>
<feature type="compositionally biased region" description="Basic and acidic residues" evidence="2">
    <location>
        <begin position="376"/>
        <end position="387"/>
    </location>
</feature>
<dbReference type="OrthoDB" id="4115400at2759"/>
<dbReference type="GeneID" id="6196910"/>
<feature type="region of interest" description="Disordered" evidence="2">
    <location>
        <begin position="662"/>
        <end position="747"/>
    </location>
</feature>
<feature type="coiled-coil region" evidence="1">
    <location>
        <begin position="792"/>
        <end position="819"/>
    </location>
</feature>
<dbReference type="RefSeq" id="XP_001912218.1">
    <property type="nucleotide sequence ID" value="XM_001912183.1"/>
</dbReference>